<dbReference type="InterPro" id="IPR011066">
    <property type="entry name" value="MscS_channel_C_sf"/>
</dbReference>
<dbReference type="PANTHER" id="PTHR30347:SF1">
    <property type="entry name" value="MECHANOSENSITIVE CHANNEL MSCK"/>
    <property type="match status" value="1"/>
</dbReference>
<keyword evidence="4 9" id="KW-0812">Transmembrane</keyword>
<accession>A0A081G2V3</accession>
<evidence type="ECO:0000256" key="7">
    <source>
        <dbReference type="SAM" id="Coils"/>
    </source>
</evidence>
<dbReference type="InterPro" id="IPR052702">
    <property type="entry name" value="MscS-like_channel"/>
</dbReference>
<feature type="transmembrane region" description="Helical" evidence="9">
    <location>
        <begin position="897"/>
        <end position="925"/>
    </location>
</feature>
<feature type="transmembrane region" description="Helical" evidence="9">
    <location>
        <begin position="698"/>
        <end position="719"/>
    </location>
</feature>
<dbReference type="InterPro" id="IPR011014">
    <property type="entry name" value="MscS_channel_TM-2"/>
</dbReference>
<protein>
    <submittedName>
        <fullName evidence="15">Potassium efflux system KefA protein</fullName>
    </submittedName>
</protein>
<dbReference type="Pfam" id="PF21088">
    <property type="entry name" value="MS_channel_1st"/>
    <property type="match status" value="1"/>
</dbReference>
<evidence type="ECO:0000313" key="16">
    <source>
        <dbReference type="Proteomes" id="UP000028252"/>
    </source>
</evidence>
<dbReference type="Pfam" id="PF00924">
    <property type="entry name" value="MS_channel_2nd"/>
    <property type="match status" value="1"/>
</dbReference>
<dbReference type="Gene3D" id="3.30.70.100">
    <property type="match status" value="1"/>
</dbReference>
<dbReference type="InterPro" id="IPR010920">
    <property type="entry name" value="LSM_dom_sf"/>
</dbReference>
<dbReference type="Pfam" id="PF12795">
    <property type="entry name" value="MscS_porin"/>
    <property type="match status" value="1"/>
</dbReference>
<feature type="transmembrane region" description="Helical" evidence="9">
    <location>
        <begin position="606"/>
        <end position="624"/>
    </location>
</feature>
<keyword evidence="3" id="KW-1003">Cell membrane</keyword>
<evidence type="ECO:0000256" key="9">
    <source>
        <dbReference type="SAM" id="Phobius"/>
    </source>
</evidence>
<keyword evidence="5 9" id="KW-1133">Transmembrane helix</keyword>
<reference evidence="15 16" key="1">
    <citation type="submission" date="2014-04" db="EMBL/GenBank/DDBJ databases">
        <title>Marinobacterium kochiensis sp. nov., isolated from sediment sample collected from Kochi backwaters in Kerala, India.</title>
        <authorList>
            <person name="Singh A."/>
            <person name="Pinnaka A.K."/>
        </authorList>
    </citation>
    <scope>NUCLEOTIDE SEQUENCE [LARGE SCALE GENOMIC DNA]</scope>
    <source>
        <strain evidence="15 16">AK27</strain>
    </source>
</reference>
<feature type="domain" description="Mechanosensitive ion channel inner membrane" evidence="11">
    <location>
        <begin position="486"/>
        <end position="809"/>
    </location>
</feature>
<feature type="transmembrane region" description="Helical" evidence="9">
    <location>
        <begin position="636"/>
        <end position="653"/>
    </location>
</feature>
<keyword evidence="6 9" id="KW-0472">Membrane</keyword>
<feature type="coiled-coil region" evidence="7">
    <location>
        <begin position="386"/>
        <end position="434"/>
    </location>
</feature>
<evidence type="ECO:0000313" key="15">
    <source>
        <dbReference type="EMBL" id="KEA65108.1"/>
    </source>
</evidence>
<dbReference type="eggNOG" id="COG3264">
    <property type="taxonomic scope" value="Bacteria"/>
</dbReference>
<dbReference type="EMBL" id="JMQN01000013">
    <property type="protein sequence ID" value="KEA65108.1"/>
    <property type="molecule type" value="Genomic_DNA"/>
</dbReference>
<evidence type="ECO:0000256" key="1">
    <source>
        <dbReference type="ARBA" id="ARBA00004651"/>
    </source>
</evidence>
<evidence type="ECO:0000256" key="4">
    <source>
        <dbReference type="ARBA" id="ARBA00022692"/>
    </source>
</evidence>
<feature type="region of interest" description="Disordered" evidence="8">
    <location>
        <begin position="97"/>
        <end position="116"/>
    </location>
</feature>
<feature type="domain" description="Mechanosensitive ion channel transmembrane helices 2/3" evidence="14">
    <location>
        <begin position="870"/>
        <end position="911"/>
    </location>
</feature>
<evidence type="ECO:0000259" key="11">
    <source>
        <dbReference type="Pfam" id="PF12794"/>
    </source>
</evidence>
<dbReference type="RefSeq" id="WP_036183889.1">
    <property type="nucleotide sequence ID" value="NZ_JMQN01000013.1"/>
</dbReference>
<feature type="domain" description="Mechanosensitive ion channel MscS" evidence="10">
    <location>
        <begin position="913"/>
        <end position="978"/>
    </location>
</feature>
<feature type="transmembrane region" description="Helical" evidence="9">
    <location>
        <begin position="526"/>
        <end position="548"/>
    </location>
</feature>
<name>A0A081G2V3_9GAMM</name>
<dbReference type="PANTHER" id="PTHR30347">
    <property type="entry name" value="POTASSIUM CHANNEL RELATED"/>
    <property type="match status" value="1"/>
</dbReference>
<dbReference type="InterPro" id="IPR023408">
    <property type="entry name" value="MscS_beta-dom_sf"/>
</dbReference>
<comment type="subcellular location">
    <subcellularLocation>
        <location evidence="1">Cell membrane</location>
        <topology evidence="1">Multi-pass membrane protein</topology>
    </subcellularLocation>
</comment>
<evidence type="ECO:0000256" key="3">
    <source>
        <dbReference type="ARBA" id="ARBA00022475"/>
    </source>
</evidence>
<comment type="caution">
    <text evidence="15">The sequence shown here is derived from an EMBL/GenBank/DDBJ whole genome shotgun (WGS) entry which is preliminary data.</text>
</comment>
<dbReference type="SUPFAM" id="SSF50182">
    <property type="entry name" value="Sm-like ribonucleoproteins"/>
    <property type="match status" value="1"/>
</dbReference>
<evidence type="ECO:0000259" key="12">
    <source>
        <dbReference type="Pfam" id="PF12795"/>
    </source>
</evidence>
<evidence type="ECO:0000256" key="2">
    <source>
        <dbReference type="ARBA" id="ARBA00008017"/>
    </source>
</evidence>
<dbReference type="PATRIC" id="fig|1232683.4.peg.802"/>
<dbReference type="InterPro" id="IPR049142">
    <property type="entry name" value="MS_channel_1st"/>
</dbReference>
<feature type="domain" description="Mechanosensitive ion channel MscS porin" evidence="12">
    <location>
        <begin position="41"/>
        <end position="255"/>
    </location>
</feature>
<evidence type="ECO:0000256" key="6">
    <source>
        <dbReference type="ARBA" id="ARBA00023136"/>
    </source>
</evidence>
<feature type="transmembrane region" description="Helical" evidence="9">
    <location>
        <begin position="560"/>
        <end position="579"/>
    </location>
</feature>
<evidence type="ECO:0000259" key="13">
    <source>
        <dbReference type="Pfam" id="PF21082"/>
    </source>
</evidence>
<dbReference type="SUPFAM" id="SSF82689">
    <property type="entry name" value="Mechanosensitive channel protein MscS (YggB), C-terminal domain"/>
    <property type="match status" value="1"/>
</dbReference>
<dbReference type="Gene3D" id="2.30.30.60">
    <property type="match status" value="1"/>
</dbReference>
<comment type="similarity">
    <text evidence="2">Belongs to the MscS (TC 1.A.23) family.</text>
</comment>
<sequence length="1095" mass="124294">MHRPSRARSALRSLSWLLLFSVLLIQPVRAALPTLESLTQQLDKLKPEDTSPETQALRETYQQTQSALDNLSQLRERSQQLNEQIAQLPDQLNQLRNTLSTPLPAPEDPVTATDTAESLDQRLTQRKAELVKLEQKRDQLSDAISRDDARMIDLRSQLTQLKQSTSPKPDLPDEGIAQVLRDARQVLSEAQQEEQTAKIQTLELELLALPGESELNQLKLSQTRREIEALSSQIEQLQNALLERRRSALEQSLAELAPGSSSLPAPLELLRQKNRNSNEQLSRLLRHIDSSQLRQRSLNSQLEQITQQSQLIQQQLELDIPQLSAELRQFSRQLTRPLDTSTSLNEINQLRLANLSGDREIFELEQLKNQLPDSVTALDDQYQSQYKSLLDNRRRLLEQLRQSRQQLINARSLILSTQQQINEQTQKARTLIEQHLLWLPTVEPLDRSWLSDLESGLGHLQDSWQQLGGAQPLFDRDRAFWPRLGTALSLLALSWVLTRYLRRHWERWHQQIGKVSQDRFSRTFKLLIAAPLVATPLPTLALLLQRALNASHPLHDTASLLLYALAAISFVYVCTLSWLRTPHGLLFAHLELPERLCRVLRREIRLLGWLTLPLLVGLFISDGLEQPDLLASGGRLLFLLLTLVLLRFWWVMWKINSEFNRLAESQSWWTDSRLWIGAMIAFNLVMFGLGIYGYLLSALFMMLILTLLIIEIALVFMLYRLGQRWLLIEERQLAFKQALERRAEQIAARNSPDEELPLPKEDYLDLKTISVQARTLNKVTAGALLVLLVWLTLGDFLPTLQILERIPLWSTYQSTANGELLRAITLSDLITGLIILGASLLAAYNLPGLLELLVLRHLNLSPGSGFAITTLLKYILILVGTMAGVSQFGLEWNKLQWLVAAMGVGLGFGLQEIVANFVSGLILLFEKPIRIGDTVTIGDVTGRVSQIQIRATTMIDWDRKEVVIPNKTFITERLINWSLTDSTTRIVLQVGVAYGSDTERVKALLVEIAKDNPHVLNDPEPDAYFRAFGASTLDFDLRVFVSRMEDRVPVTDGLNHTIDRRFREAGIEIAFPQLDVHFYPSTPDAAKPGNPPPGD</sequence>
<dbReference type="Pfam" id="PF12794">
    <property type="entry name" value="MscS_TM"/>
    <property type="match status" value="1"/>
</dbReference>
<organism evidence="15 16">
    <name type="scientific">Marinobacterium lacunae</name>
    <dbReference type="NCBI Taxonomy" id="1232683"/>
    <lineage>
        <taxon>Bacteria</taxon>
        <taxon>Pseudomonadati</taxon>
        <taxon>Pseudomonadota</taxon>
        <taxon>Gammaproteobacteria</taxon>
        <taxon>Oceanospirillales</taxon>
        <taxon>Oceanospirillaceae</taxon>
        <taxon>Marinobacterium</taxon>
    </lineage>
</organism>
<dbReference type="Proteomes" id="UP000028252">
    <property type="component" value="Unassembled WGS sequence"/>
</dbReference>
<dbReference type="InterPro" id="IPR025692">
    <property type="entry name" value="MscS_IM_dom1"/>
</dbReference>
<evidence type="ECO:0000259" key="10">
    <source>
        <dbReference type="Pfam" id="PF00924"/>
    </source>
</evidence>
<dbReference type="OrthoDB" id="9799209at2"/>
<evidence type="ECO:0000259" key="14">
    <source>
        <dbReference type="Pfam" id="PF21088"/>
    </source>
</evidence>
<keyword evidence="7" id="KW-0175">Coiled coil</keyword>
<dbReference type="Gene3D" id="1.10.287.1260">
    <property type="match status" value="1"/>
</dbReference>
<feature type="transmembrane region" description="Helical" evidence="9">
    <location>
        <begin position="865"/>
        <end position="885"/>
    </location>
</feature>
<dbReference type="Pfam" id="PF21082">
    <property type="entry name" value="MS_channel_3rd"/>
    <property type="match status" value="1"/>
</dbReference>
<dbReference type="InterPro" id="IPR049278">
    <property type="entry name" value="MS_channel_C"/>
</dbReference>
<proteinExistence type="inferred from homology"/>
<dbReference type="InterPro" id="IPR006685">
    <property type="entry name" value="MscS_channel_2nd"/>
</dbReference>
<evidence type="ECO:0000256" key="5">
    <source>
        <dbReference type="ARBA" id="ARBA00022989"/>
    </source>
</evidence>
<feature type="transmembrane region" description="Helical" evidence="9">
    <location>
        <begin position="480"/>
        <end position="501"/>
    </location>
</feature>
<keyword evidence="16" id="KW-1185">Reference proteome</keyword>
<dbReference type="GO" id="GO:0008381">
    <property type="term" value="F:mechanosensitive monoatomic ion channel activity"/>
    <property type="evidence" value="ECO:0007669"/>
    <property type="project" value="UniProtKB-ARBA"/>
</dbReference>
<gene>
    <name evidence="15" type="ORF">ADIMK_0810</name>
</gene>
<dbReference type="GO" id="GO:0005886">
    <property type="term" value="C:plasma membrane"/>
    <property type="evidence" value="ECO:0007669"/>
    <property type="project" value="UniProtKB-SubCell"/>
</dbReference>
<feature type="transmembrane region" description="Helical" evidence="9">
    <location>
        <begin position="674"/>
        <end position="692"/>
    </location>
</feature>
<dbReference type="STRING" id="1232683.ADIMK_0810"/>
<dbReference type="SUPFAM" id="SSF82861">
    <property type="entry name" value="Mechanosensitive channel protein MscS (YggB), transmembrane region"/>
    <property type="match status" value="1"/>
</dbReference>
<feature type="coiled-coil region" evidence="7">
    <location>
        <begin position="180"/>
        <end position="333"/>
    </location>
</feature>
<feature type="transmembrane region" description="Helical" evidence="9">
    <location>
        <begin position="820"/>
        <end position="844"/>
    </location>
</feature>
<feature type="transmembrane region" description="Helical" evidence="9">
    <location>
        <begin position="779"/>
        <end position="800"/>
    </location>
</feature>
<dbReference type="AlphaFoldDB" id="A0A081G2V3"/>
<feature type="domain" description="Mechanosensitive ion channel MscS C-terminal" evidence="13">
    <location>
        <begin position="986"/>
        <end position="1069"/>
    </location>
</feature>
<evidence type="ECO:0000256" key="8">
    <source>
        <dbReference type="SAM" id="MobiDB-lite"/>
    </source>
</evidence>
<dbReference type="InterPro" id="IPR024393">
    <property type="entry name" value="MscS_porin"/>
</dbReference>